<dbReference type="PROSITE" id="PS50115">
    <property type="entry name" value="ARFGAP"/>
    <property type="match status" value="1"/>
</dbReference>
<feature type="region of interest" description="Disordered" evidence="6">
    <location>
        <begin position="181"/>
        <end position="219"/>
    </location>
</feature>
<dbReference type="OMA" id="HNPAWAS"/>
<dbReference type="PANTHER" id="PTHR46395">
    <property type="entry name" value="ADP-RIBOSYLATION FACTOR GTPASE-ACTIVATING PROTEIN 1"/>
    <property type="match status" value="1"/>
</dbReference>
<dbReference type="CDD" id="cd08830">
    <property type="entry name" value="ArfGap_ArfGap1"/>
    <property type="match status" value="1"/>
</dbReference>
<dbReference type="GO" id="GO:0008270">
    <property type="term" value="F:zinc ion binding"/>
    <property type="evidence" value="ECO:0007669"/>
    <property type="project" value="UniProtKB-KW"/>
</dbReference>
<dbReference type="PANTHER" id="PTHR46395:SF1">
    <property type="entry name" value="ADP-RIBOSYLATION FACTOR GTPASE-ACTIVATING PROTEIN 1"/>
    <property type="match status" value="1"/>
</dbReference>
<dbReference type="PRINTS" id="PR00405">
    <property type="entry name" value="REVINTRACTNG"/>
</dbReference>
<dbReference type="EMBL" id="CH991555">
    <property type="protein sequence ID" value="EDQ88392.1"/>
    <property type="molecule type" value="Genomic_DNA"/>
</dbReference>
<dbReference type="GeneID" id="5892057"/>
<feature type="domain" description="Arf-GAP" evidence="7">
    <location>
        <begin position="7"/>
        <end position="124"/>
    </location>
</feature>
<dbReference type="STRING" id="81824.A9V2K5"/>
<dbReference type="InParanoid" id="A9V2K5"/>
<keyword evidence="4" id="KW-0862">Zinc</keyword>
<feature type="compositionally biased region" description="Low complexity" evidence="6">
    <location>
        <begin position="139"/>
        <end position="148"/>
    </location>
</feature>
<dbReference type="SMART" id="SM00105">
    <property type="entry name" value="ArfGap"/>
    <property type="match status" value="1"/>
</dbReference>
<dbReference type="Pfam" id="PF01412">
    <property type="entry name" value="ArfGap"/>
    <property type="match status" value="1"/>
</dbReference>
<keyword evidence="9" id="KW-1185">Reference proteome</keyword>
<dbReference type="RefSeq" id="XP_001746985.1">
    <property type="nucleotide sequence ID" value="XM_001746933.1"/>
</dbReference>
<dbReference type="Gene3D" id="1.10.220.150">
    <property type="entry name" value="Arf GTPase activating protein"/>
    <property type="match status" value="1"/>
</dbReference>
<dbReference type="eggNOG" id="KOG0704">
    <property type="taxonomic scope" value="Eukaryota"/>
</dbReference>
<sequence>MASPGTRRTLASLRNKQDNDRCFECGAHNPAWASVKYGIFICLECSGVHRSLGVHLSFVRSLTMDKWKTDELERMRLGGNRRLKEWFDSQPDVQPGMNMQDKYNTRAAALYRDKIATEAKGEVWDPQKSPARSWLPPRAASTGSSTSGATGGGSADSLEAATGMSRADITRQRDNYFEQAQARNASRRDDVPPSQGGKYGGFGNPNFQAPSTKSGGGGDDLLQDAFSAISLGWSTFTRTAAQLADSVNETVVKPTAARVGDETFWHQLSDNVTEMGRSAVAHTTEGVKNIGALLKDEKRR</sequence>
<dbReference type="AlphaFoldDB" id="A9V2K5"/>
<proteinExistence type="predicted"/>
<dbReference type="GO" id="GO:0005096">
    <property type="term" value="F:GTPase activator activity"/>
    <property type="evidence" value="ECO:0000318"/>
    <property type="project" value="GO_Central"/>
</dbReference>
<evidence type="ECO:0000259" key="7">
    <source>
        <dbReference type="PROSITE" id="PS50115"/>
    </source>
</evidence>
<evidence type="ECO:0000256" key="1">
    <source>
        <dbReference type="ARBA" id="ARBA00022468"/>
    </source>
</evidence>
<gene>
    <name evidence="8" type="ORF">MONBRDRAFT_9256</name>
</gene>
<dbReference type="FunCoup" id="A9V2K5">
    <property type="interactions" value="1165"/>
</dbReference>
<name>A9V2K5_MONBE</name>
<evidence type="ECO:0000256" key="4">
    <source>
        <dbReference type="ARBA" id="ARBA00022833"/>
    </source>
</evidence>
<evidence type="ECO:0000256" key="2">
    <source>
        <dbReference type="ARBA" id="ARBA00022723"/>
    </source>
</evidence>
<dbReference type="KEGG" id="mbr:MONBRDRAFT_9256"/>
<dbReference type="GO" id="GO:0000139">
    <property type="term" value="C:Golgi membrane"/>
    <property type="evidence" value="ECO:0000318"/>
    <property type="project" value="GO_Central"/>
</dbReference>
<evidence type="ECO:0000256" key="3">
    <source>
        <dbReference type="ARBA" id="ARBA00022771"/>
    </source>
</evidence>
<evidence type="ECO:0000313" key="8">
    <source>
        <dbReference type="EMBL" id="EDQ88392.1"/>
    </source>
</evidence>
<reference evidence="8 9" key="1">
    <citation type="journal article" date="2008" name="Nature">
        <title>The genome of the choanoflagellate Monosiga brevicollis and the origin of metazoans.</title>
        <authorList>
            <consortium name="JGI Sequencing"/>
            <person name="King N."/>
            <person name="Westbrook M.J."/>
            <person name="Young S.L."/>
            <person name="Kuo A."/>
            <person name="Abedin M."/>
            <person name="Chapman J."/>
            <person name="Fairclough S."/>
            <person name="Hellsten U."/>
            <person name="Isogai Y."/>
            <person name="Letunic I."/>
            <person name="Marr M."/>
            <person name="Pincus D."/>
            <person name="Putnam N."/>
            <person name="Rokas A."/>
            <person name="Wright K.J."/>
            <person name="Zuzow R."/>
            <person name="Dirks W."/>
            <person name="Good M."/>
            <person name="Goodstein D."/>
            <person name="Lemons D."/>
            <person name="Li W."/>
            <person name="Lyons J.B."/>
            <person name="Morris A."/>
            <person name="Nichols S."/>
            <person name="Richter D.J."/>
            <person name="Salamov A."/>
            <person name="Bork P."/>
            <person name="Lim W.A."/>
            <person name="Manning G."/>
            <person name="Miller W.T."/>
            <person name="McGinnis W."/>
            <person name="Shapiro H."/>
            <person name="Tjian R."/>
            <person name="Grigoriev I.V."/>
            <person name="Rokhsar D."/>
        </authorList>
    </citation>
    <scope>NUCLEOTIDE SEQUENCE [LARGE SCALE GENOMIC DNA]</scope>
    <source>
        <strain evidence="9">MX1 / ATCC 50154</strain>
    </source>
</reference>
<dbReference type="InterPro" id="IPR001164">
    <property type="entry name" value="ArfGAP_dom"/>
</dbReference>
<keyword evidence="3 5" id="KW-0863">Zinc-finger</keyword>
<evidence type="ECO:0000256" key="6">
    <source>
        <dbReference type="SAM" id="MobiDB-lite"/>
    </source>
</evidence>
<accession>A9V2K5</accession>
<dbReference type="GO" id="GO:0032012">
    <property type="term" value="P:regulation of ARF protein signal transduction"/>
    <property type="evidence" value="ECO:0000318"/>
    <property type="project" value="GO_Central"/>
</dbReference>
<evidence type="ECO:0000313" key="9">
    <source>
        <dbReference type="Proteomes" id="UP000001357"/>
    </source>
</evidence>
<organism evidence="8 9">
    <name type="scientific">Monosiga brevicollis</name>
    <name type="common">Choanoflagellate</name>
    <dbReference type="NCBI Taxonomy" id="81824"/>
    <lineage>
        <taxon>Eukaryota</taxon>
        <taxon>Choanoflagellata</taxon>
        <taxon>Craspedida</taxon>
        <taxon>Salpingoecidae</taxon>
        <taxon>Monosiga</taxon>
    </lineage>
</organism>
<evidence type="ECO:0000256" key="5">
    <source>
        <dbReference type="PROSITE-ProRule" id="PRU00288"/>
    </source>
</evidence>
<dbReference type="InterPro" id="IPR037278">
    <property type="entry name" value="ARFGAP/RecO"/>
</dbReference>
<keyword evidence="2" id="KW-0479">Metal-binding</keyword>
<protein>
    <recommendedName>
        <fullName evidence="7">Arf-GAP domain-containing protein</fullName>
    </recommendedName>
</protein>
<dbReference type="Proteomes" id="UP000001357">
    <property type="component" value="Unassembled WGS sequence"/>
</dbReference>
<keyword evidence="1" id="KW-0343">GTPase activation</keyword>
<dbReference type="FunFam" id="1.10.220.150:FF:000014">
    <property type="entry name" value="ADP-ribosylation factor GTPase-activating protein"/>
    <property type="match status" value="1"/>
</dbReference>
<dbReference type="GO" id="GO:0030100">
    <property type="term" value="P:regulation of endocytosis"/>
    <property type="evidence" value="ECO:0000318"/>
    <property type="project" value="GO_Central"/>
</dbReference>
<dbReference type="SUPFAM" id="SSF57863">
    <property type="entry name" value="ArfGap/RecO-like zinc finger"/>
    <property type="match status" value="1"/>
</dbReference>
<feature type="region of interest" description="Disordered" evidence="6">
    <location>
        <begin position="121"/>
        <end position="158"/>
    </location>
</feature>
<dbReference type="InterPro" id="IPR038508">
    <property type="entry name" value="ArfGAP_dom_sf"/>
</dbReference>